<feature type="domain" description="D-isomer specific 2-hydroxyacid dehydrogenase catalytic" evidence="6">
    <location>
        <begin position="15"/>
        <end position="315"/>
    </location>
</feature>
<evidence type="ECO:0000256" key="4">
    <source>
        <dbReference type="ARBA" id="ARBA00023027"/>
    </source>
</evidence>
<name>I8RL56_9FIRM</name>
<dbReference type="Proteomes" id="UP000004324">
    <property type="component" value="Unassembled WGS sequence"/>
</dbReference>
<dbReference type="GO" id="GO:0016616">
    <property type="term" value="F:oxidoreductase activity, acting on the CH-OH group of donors, NAD or NADP as acceptor"/>
    <property type="evidence" value="ECO:0007669"/>
    <property type="project" value="InterPro"/>
</dbReference>
<dbReference type="InterPro" id="IPR006140">
    <property type="entry name" value="D-isomer_DH_NAD-bd"/>
</dbReference>
<keyword evidence="2" id="KW-0028">Amino-acid biosynthesis</keyword>
<evidence type="ECO:0000313" key="8">
    <source>
        <dbReference type="EMBL" id="EIW19255.1"/>
    </source>
</evidence>
<evidence type="ECO:0000256" key="2">
    <source>
        <dbReference type="ARBA" id="ARBA00022605"/>
    </source>
</evidence>
<dbReference type="OrthoDB" id="9805416at2"/>
<dbReference type="RefSeq" id="WP_007932831.1">
    <property type="nucleotide sequence ID" value="NZ_AKVJ01000021.1"/>
</dbReference>
<keyword evidence="4" id="KW-0520">NAD</keyword>
<dbReference type="InterPro" id="IPR036291">
    <property type="entry name" value="NAD(P)-bd_dom_sf"/>
</dbReference>
<dbReference type="SUPFAM" id="SSF51735">
    <property type="entry name" value="NAD(P)-binding Rossmann-fold domains"/>
    <property type="match status" value="1"/>
</dbReference>
<dbReference type="PANTHER" id="PTHR42789">
    <property type="entry name" value="D-ISOMER SPECIFIC 2-HYDROXYACID DEHYDROGENASE FAMILY PROTEIN (AFU_ORTHOLOGUE AFUA_6G10090)"/>
    <property type="match status" value="1"/>
</dbReference>
<reference evidence="8 9" key="1">
    <citation type="journal article" date="2012" name="J. Bacteriol.">
        <title>Draft Genome Sequences for Two Metal-Reducing Pelosinus fermentans Strains Isolated from a Cr(VI)-Contaminated Site and for Type Strain R7.</title>
        <authorList>
            <person name="Brown S.D."/>
            <person name="Podar M."/>
            <person name="Klingeman D.M."/>
            <person name="Johnson C.M."/>
            <person name="Yang Z.K."/>
            <person name="Utturkar S.M."/>
            <person name="Land M.L."/>
            <person name="Mosher J.J."/>
            <person name="Hurt R.A.Jr."/>
            <person name="Phelps T.J."/>
            <person name="Palumbo A.V."/>
            <person name="Arkin A.P."/>
            <person name="Hazen T.C."/>
            <person name="Elias D.A."/>
        </authorList>
    </citation>
    <scope>NUCLEOTIDE SEQUENCE [LARGE SCALE GENOMIC DNA]</scope>
    <source>
        <strain evidence="8 9">B4</strain>
    </source>
</reference>
<dbReference type="PATRIC" id="fig|1149862.3.peg.1521"/>
<accession>I8RL56</accession>
<dbReference type="InterPro" id="IPR050857">
    <property type="entry name" value="D-2-hydroxyacid_DH"/>
</dbReference>
<dbReference type="PROSITE" id="PS00670">
    <property type="entry name" value="D_2_HYDROXYACID_DH_2"/>
    <property type="match status" value="1"/>
</dbReference>
<dbReference type="GO" id="GO:0051287">
    <property type="term" value="F:NAD binding"/>
    <property type="evidence" value="ECO:0007669"/>
    <property type="project" value="InterPro"/>
</dbReference>
<dbReference type="InterPro" id="IPR006139">
    <property type="entry name" value="D-isomer_2_OHA_DH_cat_dom"/>
</dbReference>
<sequence length="327" mass="35371">MYKWKVVVTAVTFAKADPEPLQRLQAIGCEVIMNSLGRPLTEGEMINAAQDADALIVGNDKVTGKIIRSCARLKVIAKHGVGVDGIDSKTAAECGVVVTNAPGVNSHEVADLTFGLLHMLSRGLYIANEATKSGHWLKPMGVGLWGKTIGIVGVGKIGLAAAYRAMGYKMKILGFDCVKRPEAKEIGLDYVALDQLLQQSDFVSLHLPLTNKTRNILDDGRLGLLKPGAILINTARSQLVEYETLYKALLDGRIRGYGVDVYDFEPPQLHPMFSLENVILTPHLGGTCNESNIRMGNTAVINVIAVLEKRTPPNLLAIHDELQALPS</sequence>
<dbReference type="PROSITE" id="PS00065">
    <property type="entry name" value="D_2_HYDROXYACID_DH_1"/>
    <property type="match status" value="1"/>
</dbReference>
<dbReference type="Pfam" id="PF02826">
    <property type="entry name" value="2-Hacid_dh_C"/>
    <property type="match status" value="1"/>
</dbReference>
<keyword evidence="9" id="KW-1185">Reference proteome</keyword>
<dbReference type="AlphaFoldDB" id="I8RL56"/>
<comment type="caution">
    <text evidence="8">The sequence shown here is derived from an EMBL/GenBank/DDBJ whole genome shotgun (WGS) entry which is preliminary data.</text>
</comment>
<dbReference type="GO" id="GO:0008652">
    <property type="term" value="P:amino acid biosynthetic process"/>
    <property type="evidence" value="ECO:0007669"/>
    <property type="project" value="UniProtKB-KW"/>
</dbReference>
<keyword evidence="3 5" id="KW-0560">Oxidoreductase</keyword>
<evidence type="ECO:0000313" key="9">
    <source>
        <dbReference type="Proteomes" id="UP000004324"/>
    </source>
</evidence>
<evidence type="ECO:0000256" key="5">
    <source>
        <dbReference type="RuleBase" id="RU003719"/>
    </source>
</evidence>
<dbReference type="PANTHER" id="PTHR42789:SF1">
    <property type="entry name" value="D-ISOMER SPECIFIC 2-HYDROXYACID DEHYDROGENASE FAMILY PROTEIN (AFU_ORTHOLOGUE AFUA_6G10090)"/>
    <property type="match status" value="1"/>
</dbReference>
<evidence type="ECO:0000256" key="1">
    <source>
        <dbReference type="ARBA" id="ARBA00005854"/>
    </source>
</evidence>
<feature type="domain" description="D-isomer specific 2-hydroxyacid dehydrogenase NAD-binding" evidence="7">
    <location>
        <begin position="115"/>
        <end position="285"/>
    </location>
</feature>
<dbReference type="EMBL" id="AKVJ01000021">
    <property type="protein sequence ID" value="EIW19255.1"/>
    <property type="molecule type" value="Genomic_DNA"/>
</dbReference>
<dbReference type="CDD" id="cd12172">
    <property type="entry name" value="PGDH_like_2"/>
    <property type="match status" value="1"/>
</dbReference>
<dbReference type="Gene3D" id="3.40.50.720">
    <property type="entry name" value="NAD(P)-binding Rossmann-like Domain"/>
    <property type="match status" value="2"/>
</dbReference>
<dbReference type="SUPFAM" id="SSF52283">
    <property type="entry name" value="Formate/glycerate dehydrogenase catalytic domain-like"/>
    <property type="match status" value="1"/>
</dbReference>
<dbReference type="InterPro" id="IPR029752">
    <property type="entry name" value="D-isomer_DH_CS1"/>
</dbReference>
<evidence type="ECO:0000259" key="7">
    <source>
        <dbReference type="Pfam" id="PF02826"/>
    </source>
</evidence>
<evidence type="ECO:0000259" key="6">
    <source>
        <dbReference type="Pfam" id="PF00389"/>
    </source>
</evidence>
<protein>
    <submittedName>
        <fullName evidence="8">D-isomer specific 2-hydroxyacid dehydrogenase NAD-binding protein</fullName>
    </submittedName>
</protein>
<gene>
    <name evidence="8" type="ORF">FB4_2965</name>
</gene>
<proteinExistence type="inferred from homology"/>
<comment type="similarity">
    <text evidence="1 5">Belongs to the D-isomer specific 2-hydroxyacid dehydrogenase family.</text>
</comment>
<organism evidence="8 9">
    <name type="scientific">Pelosinus fermentans B4</name>
    <dbReference type="NCBI Taxonomy" id="1149862"/>
    <lineage>
        <taxon>Bacteria</taxon>
        <taxon>Bacillati</taxon>
        <taxon>Bacillota</taxon>
        <taxon>Negativicutes</taxon>
        <taxon>Selenomonadales</taxon>
        <taxon>Sporomusaceae</taxon>
        <taxon>Pelosinus</taxon>
    </lineage>
</organism>
<dbReference type="InterPro" id="IPR029753">
    <property type="entry name" value="D-isomer_DH_CS"/>
</dbReference>
<evidence type="ECO:0000256" key="3">
    <source>
        <dbReference type="ARBA" id="ARBA00023002"/>
    </source>
</evidence>
<dbReference type="Pfam" id="PF00389">
    <property type="entry name" value="2-Hacid_dh"/>
    <property type="match status" value="1"/>
</dbReference>